<dbReference type="Proteomes" id="UP000070376">
    <property type="component" value="Unassembled WGS sequence"/>
</dbReference>
<organism evidence="2 3">
    <name type="scientific">Heyndrickxia coagulans</name>
    <name type="common">Weizmannia coagulans</name>
    <dbReference type="NCBI Taxonomy" id="1398"/>
    <lineage>
        <taxon>Bacteria</taxon>
        <taxon>Bacillati</taxon>
        <taxon>Bacillota</taxon>
        <taxon>Bacilli</taxon>
        <taxon>Bacillales</taxon>
        <taxon>Bacillaceae</taxon>
        <taxon>Heyndrickxia</taxon>
    </lineage>
</organism>
<proteinExistence type="predicted"/>
<comment type="caution">
    <text evidence="2">The sequence shown here is derived from an EMBL/GenBank/DDBJ whole genome shotgun (WGS) entry which is preliminary data.</text>
</comment>
<name>A0A133KQ85_HEYCO</name>
<gene>
    <name evidence="2" type="ORF">HMPREF3213_01872</name>
</gene>
<dbReference type="AlphaFoldDB" id="A0A133KQ85"/>
<keyword evidence="1" id="KW-0812">Transmembrane</keyword>
<dbReference type="EMBL" id="LRPN01000067">
    <property type="protein sequence ID" value="KWZ81859.1"/>
    <property type="molecule type" value="Genomic_DNA"/>
</dbReference>
<accession>A0A133KQ85</accession>
<evidence type="ECO:0000313" key="2">
    <source>
        <dbReference type="EMBL" id="KWZ81859.1"/>
    </source>
</evidence>
<sequence length="112" mass="12646">MHGLIFFGGGVCINRKKVFVLAIVGCIIVMVAYVNISKYMENKAFARNYPDWAGSSADQDWYAKMSASEPHKEYEGILYWKGSKEEAGRITVKKVVYSRDRASQVTVANEKK</sequence>
<keyword evidence="1" id="KW-1133">Transmembrane helix</keyword>
<keyword evidence="1" id="KW-0472">Membrane</keyword>
<reference evidence="3" key="1">
    <citation type="submission" date="2016-01" db="EMBL/GenBank/DDBJ databases">
        <authorList>
            <person name="Mitreva M."/>
            <person name="Pepin K.H."/>
            <person name="Mihindukulasuriya K.A."/>
            <person name="Fulton R."/>
            <person name="Fronick C."/>
            <person name="O'Laughlin M."/>
            <person name="Miner T."/>
            <person name="Herter B."/>
            <person name="Rosa B.A."/>
            <person name="Cordes M."/>
            <person name="Tomlinson C."/>
            <person name="Wollam A."/>
            <person name="Palsikar V.B."/>
            <person name="Mardis E.R."/>
            <person name="Wilson R.K."/>
        </authorList>
    </citation>
    <scope>NUCLEOTIDE SEQUENCE [LARGE SCALE GENOMIC DNA]</scope>
    <source>
        <strain evidence="3">GED7749B</strain>
    </source>
</reference>
<protein>
    <submittedName>
        <fullName evidence="2">Uncharacterized protein</fullName>
    </submittedName>
</protein>
<evidence type="ECO:0000256" key="1">
    <source>
        <dbReference type="SAM" id="Phobius"/>
    </source>
</evidence>
<dbReference type="Pfam" id="PF16302">
    <property type="entry name" value="DUF4944"/>
    <property type="match status" value="1"/>
</dbReference>
<dbReference type="InterPro" id="IPR032545">
    <property type="entry name" value="DUF4944"/>
</dbReference>
<evidence type="ECO:0000313" key="3">
    <source>
        <dbReference type="Proteomes" id="UP000070376"/>
    </source>
</evidence>
<feature type="transmembrane region" description="Helical" evidence="1">
    <location>
        <begin position="18"/>
        <end position="36"/>
    </location>
</feature>
<dbReference type="PATRIC" id="fig|1398.22.peg.1877"/>